<gene>
    <name evidence="2" type="ORF">CLV71_101139</name>
</gene>
<protein>
    <submittedName>
        <fullName evidence="2">Uncharacterized protein</fullName>
    </submittedName>
</protein>
<name>A0A4R7W5A5_9PSEU</name>
<keyword evidence="3" id="KW-1185">Reference proteome</keyword>
<accession>A0A4R7W5A5</accession>
<dbReference type="Proteomes" id="UP000294927">
    <property type="component" value="Unassembled WGS sequence"/>
</dbReference>
<dbReference type="EMBL" id="SOCP01000001">
    <property type="protein sequence ID" value="TDV57268.1"/>
    <property type="molecule type" value="Genomic_DNA"/>
</dbReference>
<feature type="region of interest" description="Disordered" evidence="1">
    <location>
        <begin position="44"/>
        <end position="65"/>
    </location>
</feature>
<comment type="caution">
    <text evidence="2">The sequence shown here is derived from an EMBL/GenBank/DDBJ whole genome shotgun (WGS) entry which is preliminary data.</text>
</comment>
<sequence>MRWAAAAGIAVVAAGVVVAGVVLTADPSLDDQLGRRAVAALERAQPGVTPAHGHAKPANPTKRTDIDGNELVCVARVFGHDPAGATAVDEVTVVYAHRTCAAVGPGLAWPASLRETGPVAVRLGIPDTLVLPEKAMPEDPDATYADRIKVVIPTRYQPQALAYPDFVDPDVSDELRDRVDG</sequence>
<dbReference type="AlphaFoldDB" id="A0A4R7W5A5"/>
<reference evidence="2 3" key="1">
    <citation type="submission" date="2019-03" db="EMBL/GenBank/DDBJ databases">
        <title>Genomic Encyclopedia of Archaeal and Bacterial Type Strains, Phase II (KMG-II): from individual species to whole genera.</title>
        <authorList>
            <person name="Goeker M."/>
        </authorList>
    </citation>
    <scope>NUCLEOTIDE SEQUENCE [LARGE SCALE GENOMIC DNA]</scope>
    <source>
        <strain evidence="2 3">DSM 45499</strain>
    </source>
</reference>
<proteinExistence type="predicted"/>
<evidence type="ECO:0000313" key="2">
    <source>
        <dbReference type="EMBL" id="TDV57268.1"/>
    </source>
</evidence>
<evidence type="ECO:0000313" key="3">
    <source>
        <dbReference type="Proteomes" id="UP000294927"/>
    </source>
</evidence>
<organism evidence="2 3">
    <name type="scientific">Actinophytocola oryzae</name>
    <dbReference type="NCBI Taxonomy" id="502181"/>
    <lineage>
        <taxon>Bacteria</taxon>
        <taxon>Bacillati</taxon>
        <taxon>Actinomycetota</taxon>
        <taxon>Actinomycetes</taxon>
        <taxon>Pseudonocardiales</taxon>
        <taxon>Pseudonocardiaceae</taxon>
    </lineage>
</organism>
<evidence type="ECO:0000256" key="1">
    <source>
        <dbReference type="SAM" id="MobiDB-lite"/>
    </source>
</evidence>